<dbReference type="EMBL" id="BQNB010015629">
    <property type="protein sequence ID" value="GJT42244.1"/>
    <property type="molecule type" value="Genomic_DNA"/>
</dbReference>
<comment type="caution">
    <text evidence="2">The sequence shown here is derived from an EMBL/GenBank/DDBJ whole genome shotgun (WGS) entry which is preliminary data.</text>
</comment>
<sequence>SNNADDSAFRPLRESGGLRSLRRGRGGLTWNCHSPPFPGPSFRRFVENLAKEDQKDDARRGPSYVTRQYIRSRMVVTSEEDAFRARLGLRPSGDTSDNRVVNVGRGRSLRYGSRPNGAGPRGRYFGPPNDEFDEPSLEYPRED</sequence>
<reference evidence="2" key="1">
    <citation type="journal article" date="2022" name="Int. J. Mol. Sci.">
        <title>Draft Genome of Tanacetum Coccineum: Genomic Comparison of Closely Related Tanacetum-Family Plants.</title>
        <authorList>
            <person name="Yamashiro T."/>
            <person name="Shiraishi A."/>
            <person name="Nakayama K."/>
            <person name="Satake H."/>
        </authorList>
    </citation>
    <scope>NUCLEOTIDE SEQUENCE</scope>
</reference>
<keyword evidence="3" id="KW-1185">Reference proteome</keyword>
<organism evidence="2 3">
    <name type="scientific">Tanacetum coccineum</name>
    <dbReference type="NCBI Taxonomy" id="301880"/>
    <lineage>
        <taxon>Eukaryota</taxon>
        <taxon>Viridiplantae</taxon>
        <taxon>Streptophyta</taxon>
        <taxon>Embryophyta</taxon>
        <taxon>Tracheophyta</taxon>
        <taxon>Spermatophyta</taxon>
        <taxon>Magnoliopsida</taxon>
        <taxon>eudicotyledons</taxon>
        <taxon>Gunneridae</taxon>
        <taxon>Pentapetalae</taxon>
        <taxon>asterids</taxon>
        <taxon>campanulids</taxon>
        <taxon>Asterales</taxon>
        <taxon>Asteraceae</taxon>
        <taxon>Asteroideae</taxon>
        <taxon>Anthemideae</taxon>
        <taxon>Anthemidinae</taxon>
        <taxon>Tanacetum</taxon>
    </lineage>
</organism>
<name>A0ABQ5DTQ4_9ASTR</name>
<feature type="region of interest" description="Disordered" evidence="1">
    <location>
        <begin position="1"/>
        <end position="34"/>
    </location>
</feature>
<evidence type="ECO:0000313" key="2">
    <source>
        <dbReference type="EMBL" id="GJT42244.1"/>
    </source>
</evidence>
<gene>
    <name evidence="2" type="ORF">Tco_0950959</name>
</gene>
<reference evidence="2" key="2">
    <citation type="submission" date="2022-01" db="EMBL/GenBank/DDBJ databases">
        <authorList>
            <person name="Yamashiro T."/>
            <person name="Shiraishi A."/>
            <person name="Satake H."/>
            <person name="Nakayama K."/>
        </authorList>
    </citation>
    <scope>NUCLEOTIDE SEQUENCE</scope>
</reference>
<proteinExistence type="predicted"/>
<evidence type="ECO:0000313" key="3">
    <source>
        <dbReference type="Proteomes" id="UP001151760"/>
    </source>
</evidence>
<feature type="region of interest" description="Disordered" evidence="1">
    <location>
        <begin position="88"/>
        <end position="143"/>
    </location>
</feature>
<protein>
    <submittedName>
        <fullName evidence="2">Uncharacterized protein</fullName>
    </submittedName>
</protein>
<feature type="non-terminal residue" evidence="2">
    <location>
        <position position="1"/>
    </location>
</feature>
<dbReference type="Proteomes" id="UP001151760">
    <property type="component" value="Unassembled WGS sequence"/>
</dbReference>
<evidence type="ECO:0000256" key="1">
    <source>
        <dbReference type="SAM" id="MobiDB-lite"/>
    </source>
</evidence>
<accession>A0ABQ5DTQ4</accession>